<dbReference type="WBParaSite" id="PgR021_g032_t01">
    <property type="protein sequence ID" value="PgR021_g032_t01"/>
    <property type="gene ID" value="PgR021_g032"/>
</dbReference>
<evidence type="ECO:0000313" key="2">
    <source>
        <dbReference type="WBParaSite" id="PgR021_g032_t01"/>
    </source>
</evidence>
<dbReference type="Proteomes" id="UP000887569">
    <property type="component" value="Unplaced"/>
</dbReference>
<evidence type="ECO:0000313" key="1">
    <source>
        <dbReference type="Proteomes" id="UP000887569"/>
    </source>
</evidence>
<dbReference type="AlphaFoldDB" id="A0A915AZH9"/>
<proteinExistence type="predicted"/>
<sequence length="163" mass="18426">AYNRLSILLDERACSSDSEFASSSFSLQKSPRLSPIYAQPYAAYPLQRGSRDIAYVDEEENEFPNMAASFTYIPCADYRPVAKFCAPPPPPCRTDFDRAEMDFLAELDAQIAELQVRLDCGRLLCTSNAENFEKTTFVLTREVSFFVTLVWSYFPSAPAEWGL</sequence>
<protein>
    <submittedName>
        <fullName evidence="2">Uncharacterized protein</fullName>
    </submittedName>
</protein>
<organism evidence="1 2">
    <name type="scientific">Parascaris univalens</name>
    <name type="common">Nematode worm</name>
    <dbReference type="NCBI Taxonomy" id="6257"/>
    <lineage>
        <taxon>Eukaryota</taxon>
        <taxon>Metazoa</taxon>
        <taxon>Ecdysozoa</taxon>
        <taxon>Nematoda</taxon>
        <taxon>Chromadorea</taxon>
        <taxon>Rhabditida</taxon>
        <taxon>Spirurina</taxon>
        <taxon>Ascaridomorpha</taxon>
        <taxon>Ascaridoidea</taxon>
        <taxon>Ascarididae</taxon>
        <taxon>Parascaris</taxon>
    </lineage>
</organism>
<accession>A0A915AZH9</accession>
<name>A0A915AZH9_PARUN</name>
<keyword evidence="1" id="KW-1185">Reference proteome</keyword>
<reference evidence="2" key="1">
    <citation type="submission" date="2022-11" db="UniProtKB">
        <authorList>
            <consortium name="WormBaseParasite"/>
        </authorList>
    </citation>
    <scope>IDENTIFICATION</scope>
</reference>